<protein>
    <recommendedName>
        <fullName evidence="2">Phorbol-ester/DAG-type domain-containing protein</fullName>
    </recommendedName>
</protein>
<dbReference type="PROSITE" id="PS50081">
    <property type="entry name" value="ZF_DAG_PE_2"/>
    <property type="match status" value="1"/>
</dbReference>
<feature type="region of interest" description="Disordered" evidence="1">
    <location>
        <begin position="46"/>
        <end position="94"/>
    </location>
</feature>
<evidence type="ECO:0000313" key="3">
    <source>
        <dbReference type="EMBL" id="CAB0032719.1"/>
    </source>
</evidence>
<dbReference type="CDD" id="cd00029">
    <property type="entry name" value="C1"/>
    <property type="match status" value="1"/>
</dbReference>
<dbReference type="Proteomes" id="UP000479190">
    <property type="component" value="Unassembled WGS sequence"/>
</dbReference>
<feature type="domain" description="Phorbol-ester/DAG-type" evidence="2">
    <location>
        <begin position="1"/>
        <end position="43"/>
    </location>
</feature>
<evidence type="ECO:0000256" key="1">
    <source>
        <dbReference type="SAM" id="MobiDB-lite"/>
    </source>
</evidence>
<dbReference type="EMBL" id="CADCXV010000688">
    <property type="protein sequence ID" value="CAB0032719.1"/>
    <property type="molecule type" value="Genomic_DNA"/>
</dbReference>
<organism evidence="3 4">
    <name type="scientific">Trichogramma brassicae</name>
    <dbReference type="NCBI Taxonomy" id="86971"/>
    <lineage>
        <taxon>Eukaryota</taxon>
        <taxon>Metazoa</taxon>
        <taxon>Ecdysozoa</taxon>
        <taxon>Arthropoda</taxon>
        <taxon>Hexapoda</taxon>
        <taxon>Insecta</taxon>
        <taxon>Pterygota</taxon>
        <taxon>Neoptera</taxon>
        <taxon>Endopterygota</taxon>
        <taxon>Hymenoptera</taxon>
        <taxon>Apocrita</taxon>
        <taxon>Proctotrupomorpha</taxon>
        <taxon>Chalcidoidea</taxon>
        <taxon>Trichogrammatidae</taxon>
        <taxon>Trichogramma</taxon>
    </lineage>
</organism>
<accession>A0A6H5I4C0</accession>
<evidence type="ECO:0000313" key="4">
    <source>
        <dbReference type="Proteomes" id="UP000479190"/>
    </source>
</evidence>
<feature type="compositionally biased region" description="Low complexity" evidence="1">
    <location>
        <begin position="46"/>
        <end position="61"/>
    </location>
</feature>
<sequence length="200" mass="21556">MNSATTCVVCSGVVRGGKPFSCIVCEALSHRRCLPTNTESFTCHSCKSSSSSSSQTQLSASPDAIKTSRGEKRLRSSPPATDQQPAPKLSRPYAATNTTAHTQINTEMMNNQSSGTTQIGAAESTAIHGSVPAQWLIEFEQRILARFDNRFDEVSGRMSRLEEAQARQEATLTHELAEAADFRAACSGDDGVSARAQRRD</sequence>
<reference evidence="3 4" key="1">
    <citation type="submission" date="2020-02" db="EMBL/GenBank/DDBJ databases">
        <authorList>
            <person name="Ferguson B K."/>
        </authorList>
    </citation>
    <scope>NUCLEOTIDE SEQUENCE [LARGE SCALE GENOMIC DNA]</scope>
</reference>
<evidence type="ECO:0000259" key="2">
    <source>
        <dbReference type="PROSITE" id="PS50081"/>
    </source>
</evidence>
<dbReference type="SUPFAM" id="SSF57903">
    <property type="entry name" value="FYVE/PHD zinc finger"/>
    <property type="match status" value="1"/>
</dbReference>
<gene>
    <name evidence="3" type="ORF">TBRA_LOCUS4645</name>
</gene>
<dbReference type="InterPro" id="IPR002219">
    <property type="entry name" value="PKC_DAG/PE"/>
</dbReference>
<keyword evidence="4" id="KW-1185">Reference proteome</keyword>
<name>A0A6H5I4C0_9HYME</name>
<proteinExistence type="predicted"/>
<dbReference type="AlphaFoldDB" id="A0A6H5I4C0"/>
<dbReference type="InterPro" id="IPR011011">
    <property type="entry name" value="Znf_FYVE_PHD"/>
</dbReference>